<dbReference type="Proteomes" id="UP000192591">
    <property type="component" value="Unassembled WGS sequence"/>
</dbReference>
<protein>
    <submittedName>
        <fullName evidence="5">Oxidoreductase</fullName>
    </submittedName>
</protein>
<dbReference type="CDD" id="cd05233">
    <property type="entry name" value="SDR_c"/>
    <property type="match status" value="1"/>
</dbReference>
<dbReference type="STRING" id="1962155.B1813_00170"/>
<dbReference type="InterPro" id="IPR057326">
    <property type="entry name" value="KR_dom"/>
</dbReference>
<dbReference type="InterPro" id="IPR036291">
    <property type="entry name" value="NAD(P)-bd_dom_sf"/>
</dbReference>
<evidence type="ECO:0000313" key="6">
    <source>
        <dbReference type="Proteomes" id="UP000192591"/>
    </source>
</evidence>
<dbReference type="PANTHER" id="PTHR44196:SF2">
    <property type="entry name" value="SHORT-CHAIN DEHYDROGENASE-RELATED"/>
    <property type="match status" value="1"/>
</dbReference>
<evidence type="ECO:0000256" key="2">
    <source>
        <dbReference type="ARBA" id="ARBA00023002"/>
    </source>
</evidence>
<proteinExistence type="inferred from homology"/>
<dbReference type="PROSITE" id="PS00061">
    <property type="entry name" value="ADH_SHORT"/>
    <property type="match status" value="1"/>
</dbReference>
<dbReference type="InterPro" id="IPR002347">
    <property type="entry name" value="SDR_fam"/>
</dbReference>
<dbReference type="PIRSF" id="PIRSF000126">
    <property type="entry name" value="11-beta-HSD1"/>
    <property type="match status" value="1"/>
</dbReference>
<dbReference type="RefSeq" id="WP_024874061.1">
    <property type="nucleotide sequence ID" value="NZ_AZUM01000001.1"/>
</dbReference>
<dbReference type="GO" id="GO:0016020">
    <property type="term" value="C:membrane"/>
    <property type="evidence" value="ECO:0007669"/>
    <property type="project" value="TreeGrafter"/>
</dbReference>
<evidence type="ECO:0000259" key="4">
    <source>
        <dbReference type="SMART" id="SM00822"/>
    </source>
</evidence>
<dbReference type="SUPFAM" id="SSF51735">
    <property type="entry name" value="NAD(P)-binding Rossmann-fold domains"/>
    <property type="match status" value="1"/>
</dbReference>
<evidence type="ECO:0000256" key="1">
    <source>
        <dbReference type="ARBA" id="ARBA00006484"/>
    </source>
</evidence>
<dbReference type="PRINTS" id="PR00081">
    <property type="entry name" value="GDHRDH"/>
</dbReference>
<keyword evidence="2" id="KW-0560">Oxidoreductase</keyword>
<dbReference type="PRINTS" id="PR00080">
    <property type="entry name" value="SDRFAMILY"/>
</dbReference>
<name>A0A1V9ACC6_SACPI</name>
<comment type="similarity">
    <text evidence="1 3">Belongs to the short-chain dehydrogenases/reductases (SDR) family.</text>
</comment>
<keyword evidence="6" id="KW-1185">Reference proteome</keyword>
<organism evidence="5 6">
    <name type="scientific">Saccharomonospora piscinae</name>
    <dbReference type="NCBI Taxonomy" id="687388"/>
    <lineage>
        <taxon>Bacteria</taxon>
        <taxon>Bacillati</taxon>
        <taxon>Actinomycetota</taxon>
        <taxon>Actinomycetes</taxon>
        <taxon>Pseudonocardiales</taxon>
        <taxon>Pseudonocardiaceae</taxon>
        <taxon>Saccharomonospora</taxon>
    </lineage>
</organism>
<dbReference type="InterPro" id="IPR020904">
    <property type="entry name" value="Sc_DH/Rdtase_CS"/>
</dbReference>
<feature type="domain" description="Ketoreductase" evidence="4">
    <location>
        <begin position="4"/>
        <end position="187"/>
    </location>
</feature>
<dbReference type="AlphaFoldDB" id="A0A1V9ACC6"/>
<dbReference type="PANTHER" id="PTHR44196">
    <property type="entry name" value="DEHYDROGENASE/REDUCTASE SDR FAMILY MEMBER 7B"/>
    <property type="match status" value="1"/>
</dbReference>
<reference evidence="5 6" key="1">
    <citation type="submission" date="2017-02" db="EMBL/GenBank/DDBJ databases">
        <title>Draft genome of Saccharomonospora sp. 154.</title>
        <authorList>
            <person name="Alonso-Carmona G.S."/>
            <person name="De La Haba R."/>
            <person name="Vera-Gargallo B."/>
            <person name="Sandoval-Trujillo A.H."/>
            <person name="Ramirez-Duran N."/>
            <person name="Ventosa A."/>
        </authorList>
    </citation>
    <scope>NUCLEOTIDE SEQUENCE [LARGE SCALE GENOMIC DNA]</scope>
    <source>
        <strain evidence="5 6">LRS4.154</strain>
    </source>
</reference>
<dbReference type="GO" id="GO:0016491">
    <property type="term" value="F:oxidoreductase activity"/>
    <property type="evidence" value="ECO:0007669"/>
    <property type="project" value="UniProtKB-KW"/>
</dbReference>
<dbReference type="OrthoDB" id="9797538at2"/>
<dbReference type="EMBL" id="MWIH01000002">
    <property type="protein sequence ID" value="OQO94574.1"/>
    <property type="molecule type" value="Genomic_DNA"/>
</dbReference>
<evidence type="ECO:0000313" key="5">
    <source>
        <dbReference type="EMBL" id="OQO94574.1"/>
    </source>
</evidence>
<gene>
    <name evidence="5" type="ORF">B1813_00170</name>
</gene>
<dbReference type="SMART" id="SM00822">
    <property type="entry name" value="PKS_KR"/>
    <property type="match status" value="1"/>
</dbReference>
<evidence type="ECO:0000256" key="3">
    <source>
        <dbReference type="RuleBase" id="RU000363"/>
    </source>
</evidence>
<dbReference type="Gene3D" id="3.40.50.720">
    <property type="entry name" value="NAD(P)-binding Rossmann-like Domain"/>
    <property type="match status" value="1"/>
</dbReference>
<comment type="caution">
    <text evidence="5">The sequence shown here is derived from an EMBL/GenBank/DDBJ whole genome shotgun (WGS) entry which is preliminary data.</text>
</comment>
<accession>A0A1V9ACC6</accession>
<dbReference type="Pfam" id="PF00106">
    <property type="entry name" value="adh_short"/>
    <property type="match status" value="1"/>
</dbReference>
<sequence>MGTPLVVITGASTGIGRQLAHEFARHGFDLVLTADDDLLDTTVEEVGARGTRVRGMRADLATYAGTMELAERLDALERPVDVLILNAGVGAGGPFAGQTSLHDQLRVVDLNVAGTVHLAKRLLPSMVERGSGRLVVVSSTVAGLPGPYQATYNASKAFVSSFAAAIAVELRGTGVTVTTVLPGLTDTEFFARAGLRNTKLGALSFKDDPVRVARQTYAAVVAGRAHVVTGPAYNWLFVLAGRLLPDRLLARVHRVFSAPGSARDPVVG</sequence>